<evidence type="ECO:0000313" key="1">
    <source>
        <dbReference type="EMBL" id="CAA9589991.1"/>
    </source>
</evidence>
<protein>
    <submittedName>
        <fullName evidence="1">Uncharacterized protein</fullName>
    </submittedName>
</protein>
<accession>A0A6J4VWB3</accession>
<dbReference type="EMBL" id="CADCWM010001223">
    <property type="protein sequence ID" value="CAA9589991.1"/>
    <property type="molecule type" value="Genomic_DNA"/>
</dbReference>
<proteinExistence type="predicted"/>
<dbReference type="AlphaFoldDB" id="A0A6J4VWB3"/>
<reference evidence="1" key="1">
    <citation type="submission" date="2020-02" db="EMBL/GenBank/DDBJ databases">
        <authorList>
            <person name="Meier V. D."/>
        </authorList>
    </citation>
    <scope>NUCLEOTIDE SEQUENCE</scope>
    <source>
        <strain evidence="1">AVDCRST_MAG88</strain>
    </source>
</reference>
<organism evidence="1">
    <name type="scientific">uncultured Thermomicrobiales bacterium</name>
    <dbReference type="NCBI Taxonomy" id="1645740"/>
    <lineage>
        <taxon>Bacteria</taxon>
        <taxon>Pseudomonadati</taxon>
        <taxon>Thermomicrobiota</taxon>
        <taxon>Thermomicrobia</taxon>
        <taxon>Thermomicrobiales</taxon>
        <taxon>environmental samples</taxon>
    </lineage>
</organism>
<gene>
    <name evidence="1" type="ORF">AVDCRST_MAG88-4709</name>
</gene>
<feature type="non-terminal residue" evidence="1">
    <location>
        <position position="30"/>
    </location>
</feature>
<sequence length="30" mass="3376">MDSVDQIEEIAALAAIYKPLAEDEDQRLLD</sequence>
<name>A0A6J4VWB3_9BACT</name>